<dbReference type="NCBIfam" id="NF040570">
    <property type="entry name" value="guided_TnpB"/>
    <property type="match status" value="1"/>
</dbReference>
<dbReference type="PANTHER" id="PTHR30405">
    <property type="entry name" value="TRANSPOSASE"/>
    <property type="match status" value="1"/>
</dbReference>
<evidence type="ECO:0000256" key="2">
    <source>
        <dbReference type="ARBA" id="ARBA00011044"/>
    </source>
</evidence>
<dbReference type="Pfam" id="PF12323">
    <property type="entry name" value="HTH_OrfB_IS605"/>
    <property type="match status" value="1"/>
</dbReference>
<comment type="caution">
    <text evidence="11">The sequence shown here is derived from an EMBL/GenBank/DDBJ whole genome shotgun (WGS) entry which is preliminary data.</text>
</comment>
<dbReference type="NCBIfam" id="TIGR01766">
    <property type="entry name" value="IS200/IS605 family accessory protein TnpB-like domain"/>
    <property type="match status" value="1"/>
</dbReference>
<evidence type="ECO:0000313" key="11">
    <source>
        <dbReference type="EMBL" id="MBP1918375.1"/>
    </source>
</evidence>
<evidence type="ECO:0000259" key="9">
    <source>
        <dbReference type="Pfam" id="PF07282"/>
    </source>
</evidence>
<comment type="similarity">
    <text evidence="2">In the N-terminal section; belongs to the transposase 2 family.</text>
</comment>
<name>A0ABS4G1F9_9CLOT</name>
<dbReference type="InterPro" id="IPR001959">
    <property type="entry name" value="Transposase"/>
</dbReference>
<evidence type="ECO:0000256" key="3">
    <source>
        <dbReference type="ARBA" id="ARBA00022578"/>
    </source>
</evidence>
<dbReference type="InterPro" id="IPR051399">
    <property type="entry name" value="RNA-guided_DNA_endo/Transpos"/>
</dbReference>
<keyword evidence="3" id="KW-0815">Transposition</keyword>
<dbReference type="Proteomes" id="UP001519271">
    <property type="component" value="Unassembled WGS sequence"/>
</dbReference>
<evidence type="ECO:0000256" key="7">
    <source>
        <dbReference type="ARBA" id="ARBA00023172"/>
    </source>
</evidence>
<dbReference type="Pfam" id="PF01385">
    <property type="entry name" value="OrfB_IS605"/>
    <property type="match status" value="1"/>
</dbReference>
<comment type="similarity">
    <text evidence="1">In the C-terminal section; belongs to the transposase 35 family.</text>
</comment>
<accession>A0ABS4G1F9</accession>
<keyword evidence="5" id="KW-0862">Zinc</keyword>
<feature type="domain" description="Transposase putative helix-turn-helix" evidence="10">
    <location>
        <begin position="35"/>
        <end position="79"/>
    </location>
</feature>
<dbReference type="InterPro" id="IPR021027">
    <property type="entry name" value="Transposase_put_HTH"/>
</dbReference>
<keyword evidence="4" id="KW-0479">Metal-binding</keyword>
<evidence type="ECO:0000256" key="4">
    <source>
        <dbReference type="ARBA" id="ARBA00022723"/>
    </source>
</evidence>
<feature type="domain" description="Cas12f1-like TNB" evidence="9">
    <location>
        <begin position="332"/>
        <end position="399"/>
    </location>
</feature>
<keyword evidence="6" id="KW-0238">DNA-binding</keyword>
<dbReference type="InterPro" id="IPR053522">
    <property type="entry name" value="RNA-guided_endonuclease_TnpB"/>
</dbReference>
<dbReference type="Pfam" id="PF07282">
    <property type="entry name" value="Cas12f1-like_TNB"/>
    <property type="match status" value="1"/>
</dbReference>
<evidence type="ECO:0000256" key="6">
    <source>
        <dbReference type="ARBA" id="ARBA00023125"/>
    </source>
</evidence>
<protein>
    <submittedName>
        <fullName evidence="11">Transposase</fullName>
    </submittedName>
</protein>
<sequence>MKTPRSKSAGTYGVRKRNETVQALTMVEVRAVLQLKAYEYRIYPDKKQETLIARTIGSSRFVYNHFLELWNREYEETGKGLTYFACSKLLTKMKRDPETVWLCEVDKFSLQNSLRNLSDAFSRFFKGQNEHPQFKSKKSPRQSYTTQYTNNNIAVSGNFLKLPKLGLVKFADSRDMKGRILNATVRRKSSGKFFVSIICEEEICELPKTDSSVGIDLGIIDFAVMSDGSRHDNNHFTRRMEERLRREQRKLAKRALIAEKRGIRLSEARNYQKQRRKVARLYEKVANQRNEFLNKLSTEIVKNHDIICIEDLNVKGMMRNHKLAKSISDVSWTSLVSKLQYKASWYGKEVISIGRWFPSSQICSECGHKDGKKPLYVREWTCPVCHTHHDRDVNAARNILAEGLRIRALTPGS</sequence>
<feature type="domain" description="Probable transposase IS891/IS1136/IS1341" evidence="8">
    <location>
        <begin position="201"/>
        <end position="320"/>
    </location>
</feature>
<evidence type="ECO:0000256" key="1">
    <source>
        <dbReference type="ARBA" id="ARBA00008761"/>
    </source>
</evidence>
<proteinExistence type="inferred from homology"/>
<evidence type="ECO:0000259" key="10">
    <source>
        <dbReference type="Pfam" id="PF12323"/>
    </source>
</evidence>
<keyword evidence="7" id="KW-0233">DNA recombination</keyword>
<dbReference type="NCBIfam" id="NF038281">
    <property type="entry name" value="IS200_TnpB"/>
    <property type="match status" value="1"/>
</dbReference>
<evidence type="ECO:0000256" key="5">
    <source>
        <dbReference type="ARBA" id="ARBA00022833"/>
    </source>
</evidence>
<evidence type="ECO:0000313" key="12">
    <source>
        <dbReference type="Proteomes" id="UP001519271"/>
    </source>
</evidence>
<dbReference type="PANTHER" id="PTHR30405:SF25">
    <property type="entry name" value="RNA-GUIDED DNA ENDONUCLEASE INSQ-RELATED"/>
    <property type="match status" value="1"/>
</dbReference>
<gene>
    <name evidence="11" type="ORF">J2Z34_000847</name>
</gene>
<evidence type="ECO:0000259" key="8">
    <source>
        <dbReference type="Pfam" id="PF01385"/>
    </source>
</evidence>
<reference evidence="11 12" key="1">
    <citation type="submission" date="2021-03" db="EMBL/GenBank/DDBJ databases">
        <title>Genomic Encyclopedia of Type Strains, Phase IV (KMG-IV): sequencing the most valuable type-strain genomes for metagenomic binning, comparative biology and taxonomic classification.</title>
        <authorList>
            <person name="Goeker M."/>
        </authorList>
    </citation>
    <scope>NUCLEOTIDE SEQUENCE [LARGE SCALE GENOMIC DNA]</scope>
    <source>
        <strain evidence="11 12">DSM 6139</strain>
    </source>
</reference>
<organism evidence="11 12">
    <name type="scientific">Youngiibacter multivorans</name>
    <dbReference type="NCBI Taxonomy" id="937251"/>
    <lineage>
        <taxon>Bacteria</taxon>
        <taxon>Bacillati</taxon>
        <taxon>Bacillota</taxon>
        <taxon>Clostridia</taxon>
        <taxon>Eubacteriales</taxon>
        <taxon>Clostridiaceae</taxon>
        <taxon>Youngiibacter</taxon>
    </lineage>
</organism>
<dbReference type="EMBL" id="JAGGKC010000005">
    <property type="protein sequence ID" value="MBP1918375.1"/>
    <property type="molecule type" value="Genomic_DNA"/>
</dbReference>
<keyword evidence="12" id="KW-1185">Reference proteome</keyword>
<dbReference type="InterPro" id="IPR010095">
    <property type="entry name" value="Cas12f1-like_TNB"/>
</dbReference>